<dbReference type="PROSITE" id="PS51898">
    <property type="entry name" value="TYR_RECOMBINASE"/>
    <property type="match status" value="1"/>
</dbReference>
<dbReference type="AlphaFoldDB" id="A0A5J5FXH3"/>
<organism evidence="8 9">
    <name type="scientific">Affinibrenneria salicis</name>
    <dbReference type="NCBI Taxonomy" id="2590031"/>
    <lineage>
        <taxon>Bacteria</taxon>
        <taxon>Pseudomonadati</taxon>
        <taxon>Pseudomonadota</taxon>
        <taxon>Gammaproteobacteria</taxon>
        <taxon>Enterobacterales</taxon>
        <taxon>Pectobacteriaceae</taxon>
        <taxon>Affinibrenneria</taxon>
    </lineage>
</organism>
<dbReference type="InterPro" id="IPR038488">
    <property type="entry name" value="Integrase_DNA-bd_sf"/>
</dbReference>
<dbReference type="InterPro" id="IPR050808">
    <property type="entry name" value="Phage_Integrase"/>
</dbReference>
<evidence type="ECO:0000256" key="3">
    <source>
        <dbReference type="ARBA" id="ARBA00023125"/>
    </source>
</evidence>
<proteinExistence type="inferred from homology"/>
<dbReference type="Gene3D" id="1.10.150.130">
    <property type="match status" value="1"/>
</dbReference>
<dbReference type="CDD" id="cd00801">
    <property type="entry name" value="INT_P4_C"/>
    <property type="match status" value="1"/>
</dbReference>
<dbReference type="Pfam" id="PF22022">
    <property type="entry name" value="Phage_int_M"/>
    <property type="match status" value="1"/>
</dbReference>
<keyword evidence="2" id="KW-0229">DNA integration</keyword>
<comment type="similarity">
    <text evidence="1">Belongs to the 'phage' integrase family.</text>
</comment>
<evidence type="ECO:0000256" key="1">
    <source>
        <dbReference type="ARBA" id="ARBA00008857"/>
    </source>
</evidence>
<dbReference type="PANTHER" id="PTHR30629:SF2">
    <property type="entry name" value="PROPHAGE INTEGRASE INTS-RELATED"/>
    <property type="match status" value="1"/>
</dbReference>
<evidence type="ECO:0000256" key="2">
    <source>
        <dbReference type="ARBA" id="ARBA00022908"/>
    </source>
</evidence>
<dbReference type="Proteomes" id="UP000335415">
    <property type="component" value="Unassembled WGS sequence"/>
</dbReference>
<dbReference type="GO" id="GO:0003677">
    <property type="term" value="F:DNA binding"/>
    <property type="evidence" value="ECO:0007669"/>
    <property type="project" value="UniProtKB-UniRule"/>
</dbReference>
<dbReference type="Pfam" id="PF13356">
    <property type="entry name" value="Arm-DNA-bind_3"/>
    <property type="match status" value="1"/>
</dbReference>
<protein>
    <submittedName>
        <fullName evidence="8">Tyrosine-type recombinase/integrase</fullName>
    </submittedName>
</protein>
<name>A0A5J5FXH3_9GAMM</name>
<dbReference type="Gene3D" id="1.10.443.10">
    <property type="entry name" value="Intergrase catalytic core"/>
    <property type="match status" value="1"/>
</dbReference>
<feature type="domain" description="Tyr recombinase" evidence="6">
    <location>
        <begin position="157"/>
        <end position="349"/>
    </location>
</feature>
<accession>A0A5J5FXH3</accession>
<dbReference type="EMBL" id="VYKJ01000009">
    <property type="protein sequence ID" value="KAA8998221.1"/>
    <property type="molecule type" value="Genomic_DNA"/>
</dbReference>
<feature type="domain" description="Core-binding (CB)" evidence="7">
    <location>
        <begin position="48"/>
        <end position="132"/>
    </location>
</feature>
<comment type="caution">
    <text evidence="8">The sequence shown here is derived from an EMBL/GenBank/DDBJ whole genome shotgun (WGS) entry which is preliminary data.</text>
</comment>
<dbReference type="InterPro" id="IPR002104">
    <property type="entry name" value="Integrase_catalytic"/>
</dbReference>
<evidence type="ECO:0000259" key="7">
    <source>
        <dbReference type="PROSITE" id="PS51900"/>
    </source>
</evidence>
<dbReference type="PROSITE" id="PS51900">
    <property type="entry name" value="CB"/>
    <property type="match status" value="1"/>
</dbReference>
<dbReference type="InterPro" id="IPR053876">
    <property type="entry name" value="Phage_int_M"/>
</dbReference>
<dbReference type="InterPro" id="IPR025166">
    <property type="entry name" value="Integrase_DNA_bind_dom"/>
</dbReference>
<dbReference type="PANTHER" id="PTHR30629">
    <property type="entry name" value="PROPHAGE INTEGRASE"/>
    <property type="match status" value="1"/>
</dbReference>
<sequence>LSLGRYPAIGLRKARALRDEARELLAKGINPCTVRKQKRQAARLAAGHCFKAVYSLWLDHRRLELREGRQSTLSQIQRIFSKDVLPILGERSIFEIRRSDLLEVIARIERRKALTIAEKVRTWFNQLFRFALVKIEGLETNPASDLDVVAAPKPPVRHNPYLAIHELPLLLRKLSNYAGDMQTQLGIRLLLLTGVRTGELRLATPDQFDLKRELWIIPPENIKQLQNAMRRHGKNGQAIPPYVVPLPAQALDIVHHLLAQMKPAQKYLLTHRSDLKKRISENTLNGALRRMGYAEQLTGHGIRATISTALNEIGYPKIWIEAQLSHADSNKVSAAYNHAQYVEQRRRMMQEWADRLDRWVANGAGEVNDGVAKNSVLENTLKAMADGRMLPGEGILFLREFILQ</sequence>
<feature type="non-terminal residue" evidence="8">
    <location>
        <position position="1"/>
    </location>
</feature>
<reference evidence="8 9" key="1">
    <citation type="submission" date="2019-09" db="EMBL/GenBank/DDBJ databases">
        <authorList>
            <person name="Li Y."/>
        </authorList>
    </citation>
    <scope>NUCLEOTIDE SEQUENCE [LARGE SCALE GENOMIC DNA]</scope>
    <source>
        <strain evidence="8 9">L3-3HA</strain>
    </source>
</reference>
<dbReference type="InterPro" id="IPR044068">
    <property type="entry name" value="CB"/>
</dbReference>
<evidence type="ECO:0000313" key="9">
    <source>
        <dbReference type="Proteomes" id="UP000335415"/>
    </source>
</evidence>
<evidence type="ECO:0000259" key="6">
    <source>
        <dbReference type="PROSITE" id="PS51898"/>
    </source>
</evidence>
<gene>
    <name evidence="8" type="ORF">FJU30_17590</name>
</gene>
<keyword evidence="3 5" id="KW-0238">DNA-binding</keyword>
<evidence type="ECO:0000256" key="4">
    <source>
        <dbReference type="ARBA" id="ARBA00023172"/>
    </source>
</evidence>
<evidence type="ECO:0000313" key="8">
    <source>
        <dbReference type="EMBL" id="KAA8998221.1"/>
    </source>
</evidence>
<keyword evidence="4" id="KW-0233">DNA recombination</keyword>
<dbReference type="InterPro" id="IPR013762">
    <property type="entry name" value="Integrase-like_cat_sf"/>
</dbReference>
<dbReference type="SUPFAM" id="SSF56349">
    <property type="entry name" value="DNA breaking-rejoining enzymes"/>
    <property type="match status" value="1"/>
</dbReference>
<dbReference type="GO" id="GO:0015074">
    <property type="term" value="P:DNA integration"/>
    <property type="evidence" value="ECO:0007669"/>
    <property type="project" value="UniProtKB-KW"/>
</dbReference>
<dbReference type="Gene3D" id="3.30.160.390">
    <property type="entry name" value="Integrase, DNA-binding domain"/>
    <property type="match status" value="1"/>
</dbReference>
<dbReference type="InterPro" id="IPR011010">
    <property type="entry name" value="DNA_brk_join_enz"/>
</dbReference>
<dbReference type="OrthoDB" id="5589990at2"/>
<keyword evidence="9" id="KW-1185">Reference proteome</keyword>
<evidence type="ECO:0000256" key="5">
    <source>
        <dbReference type="PROSITE-ProRule" id="PRU01248"/>
    </source>
</evidence>
<dbReference type="GO" id="GO:0006310">
    <property type="term" value="P:DNA recombination"/>
    <property type="evidence" value="ECO:0007669"/>
    <property type="project" value="UniProtKB-KW"/>
</dbReference>
<dbReference type="Pfam" id="PF00589">
    <property type="entry name" value="Phage_integrase"/>
    <property type="match status" value="1"/>
</dbReference>
<dbReference type="InterPro" id="IPR010998">
    <property type="entry name" value="Integrase_recombinase_N"/>
</dbReference>